<dbReference type="STRING" id="479435.Kfla_0871"/>
<feature type="transmembrane region" description="Helical" evidence="1">
    <location>
        <begin position="59"/>
        <end position="78"/>
    </location>
</feature>
<name>D2PZX8_KRIFD</name>
<evidence type="ECO:0000313" key="2">
    <source>
        <dbReference type="EMBL" id="ADB29976.1"/>
    </source>
</evidence>
<sequence>MRDIILIVLGVSFPAVALWQIWTGKLRDRAELLIMLSSGVLFLLFARATIDWNALPPRLWLIGLAVMVAATALAGRTWSKLTWVQGAHPARRTVSGVVQVGLAVVICAVLL</sequence>
<feature type="transmembrane region" description="Helical" evidence="1">
    <location>
        <begin position="90"/>
        <end position="110"/>
    </location>
</feature>
<reference evidence="2 3" key="2">
    <citation type="journal article" date="2010" name="Stand. Genomic Sci.">
        <title>Complete genome sequence of Kribbella flavida type strain (IFO 14399).</title>
        <authorList>
            <person name="Pukall R."/>
            <person name="Lapidus A."/>
            <person name="Glavina Del Rio T."/>
            <person name="Copeland A."/>
            <person name="Tice H."/>
            <person name="Cheng J.-F."/>
            <person name="Lucas S."/>
            <person name="Chen F."/>
            <person name="Nolan M."/>
            <person name="LaButti K."/>
            <person name="Pati A."/>
            <person name="Ivanova N."/>
            <person name="Mavrommatis K."/>
            <person name="Mikhailova N."/>
            <person name="Pitluck S."/>
            <person name="Bruce D."/>
            <person name="Goodwin L."/>
            <person name="Land M."/>
            <person name="Hauser L."/>
            <person name="Chang Y.-J."/>
            <person name="Jeffries C.D."/>
            <person name="Chen A."/>
            <person name="Palaniappan K."/>
            <person name="Chain P."/>
            <person name="Rohde M."/>
            <person name="Goeker M."/>
            <person name="Bristow J."/>
            <person name="Eisen J.A."/>
            <person name="Markowitz V."/>
            <person name="Hugenholtz P."/>
            <person name="Kyrpides N.C."/>
            <person name="Klenk H.-P."/>
            <person name="Brettin T."/>
        </authorList>
    </citation>
    <scope>NUCLEOTIDE SEQUENCE [LARGE SCALE GENOMIC DNA]</scope>
    <source>
        <strain evidence="3">DSM 17836 / JCM 10339 / NBRC 14399</strain>
    </source>
</reference>
<keyword evidence="1" id="KW-1133">Transmembrane helix</keyword>
<protein>
    <submittedName>
        <fullName evidence="2">Uncharacterized protein</fullName>
    </submittedName>
</protein>
<proteinExistence type="predicted"/>
<reference evidence="3" key="1">
    <citation type="submission" date="2009-09" db="EMBL/GenBank/DDBJ databases">
        <title>The complete genome of Kribbella flavida DSM 17836.</title>
        <authorList>
            <consortium name="US DOE Joint Genome Institute (JGI-PGF)"/>
            <person name="Lucas S."/>
            <person name="Copeland A."/>
            <person name="Lapidus A."/>
            <person name="Glavina del Rio T."/>
            <person name="Dalin E."/>
            <person name="Tice H."/>
            <person name="Bruce D."/>
            <person name="Goodwin L."/>
            <person name="Pitluck S."/>
            <person name="Kyrpides N."/>
            <person name="Mavromatis K."/>
            <person name="Ivanova N."/>
            <person name="Saunders E."/>
            <person name="Brettin T."/>
            <person name="Detter J.C."/>
            <person name="Han C."/>
            <person name="Larimer F."/>
            <person name="Land M."/>
            <person name="Hauser L."/>
            <person name="Markowitz V."/>
            <person name="Cheng J.-F."/>
            <person name="Hugenholtz P."/>
            <person name="Woyke T."/>
            <person name="Wu D."/>
            <person name="Pukall R."/>
            <person name="Klenk H.-P."/>
            <person name="Eisen J.A."/>
        </authorList>
    </citation>
    <scope>NUCLEOTIDE SEQUENCE [LARGE SCALE GENOMIC DNA]</scope>
    <source>
        <strain evidence="3">DSM 17836 / JCM 10339 / NBRC 14399</strain>
    </source>
</reference>
<organism evidence="2 3">
    <name type="scientific">Kribbella flavida (strain DSM 17836 / JCM 10339 / NBRC 14399)</name>
    <dbReference type="NCBI Taxonomy" id="479435"/>
    <lineage>
        <taxon>Bacteria</taxon>
        <taxon>Bacillati</taxon>
        <taxon>Actinomycetota</taxon>
        <taxon>Actinomycetes</taxon>
        <taxon>Propionibacteriales</taxon>
        <taxon>Kribbellaceae</taxon>
        <taxon>Kribbella</taxon>
    </lineage>
</organism>
<dbReference type="EMBL" id="CP001736">
    <property type="protein sequence ID" value="ADB29976.1"/>
    <property type="molecule type" value="Genomic_DNA"/>
</dbReference>
<keyword evidence="3" id="KW-1185">Reference proteome</keyword>
<dbReference type="OrthoDB" id="3830432at2"/>
<accession>D2PZX8</accession>
<dbReference type="Proteomes" id="UP000007967">
    <property type="component" value="Chromosome"/>
</dbReference>
<keyword evidence="1" id="KW-0472">Membrane</keyword>
<dbReference type="HOGENOM" id="CLU_2155039_0_0_11"/>
<feature type="transmembrane region" description="Helical" evidence="1">
    <location>
        <begin position="33"/>
        <end position="50"/>
    </location>
</feature>
<keyword evidence="1" id="KW-0812">Transmembrane</keyword>
<gene>
    <name evidence="2" type="ordered locus">Kfla_0871</name>
</gene>
<dbReference type="KEGG" id="kfl:Kfla_0871"/>
<evidence type="ECO:0000256" key="1">
    <source>
        <dbReference type="SAM" id="Phobius"/>
    </source>
</evidence>
<dbReference type="AlphaFoldDB" id="D2PZX8"/>
<evidence type="ECO:0000313" key="3">
    <source>
        <dbReference type="Proteomes" id="UP000007967"/>
    </source>
</evidence>
<dbReference type="RefSeq" id="WP_012918532.1">
    <property type="nucleotide sequence ID" value="NC_013729.1"/>
</dbReference>